<comment type="function">
    <text evidence="2 5">Catalyzes the epimerization of the C3' and C5'positions of dTDP-6-deoxy-D-xylo-4-hexulose, forming dTDP-6-deoxy-L-lyxo-4-hexulose.</text>
</comment>
<protein>
    <recommendedName>
        <fullName evidence="4 5">dTDP-4-dehydrorhamnose 3,5-epimerase</fullName>
        <ecNumber evidence="3 5">5.1.3.13</ecNumber>
    </recommendedName>
    <alternativeName>
        <fullName evidence="5">Thymidine diphospho-4-keto-rhamnose 3,5-epimerase</fullName>
    </alternativeName>
</protein>
<comment type="catalytic activity">
    <reaction evidence="1 5">
        <text>dTDP-4-dehydro-6-deoxy-alpha-D-glucose = dTDP-4-dehydro-beta-L-rhamnose</text>
        <dbReference type="Rhea" id="RHEA:16969"/>
        <dbReference type="ChEBI" id="CHEBI:57649"/>
        <dbReference type="ChEBI" id="CHEBI:62830"/>
        <dbReference type="EC" id="5.1.3.13"/>
    </reaction>
</comment>
<dbReference type="InterPro" id="IPR011051">
    <property type="entry name" value="RmlC_Cupin_sf"/>
</dbReference>
<accession>A0ABP3XI38</accession>
<dbReference type="SUPFAM" id="SSF51182">
    <property type="entry name" value="RmlC-like cupins"/>
    <property type="match status" value="1"/>
</dbReference>
<dbReference type="InterPro" id="IPR000888">
    <property type="entry name" value="RmlC-like"/>
</dbReference>
<dbReference type="InterPro" id="IPR014710">
    <property type="entry name" value="RmlC-like_jellyroll"/>
</dbReference>
<comment type="similarity">
    <text evidence="5">Belongs to the dTDP-4-dehydrorhamnose 3,5-epimerase family.</text>
</comment>
<evidence type="ECO:0000256" key="3">
    <source>
        <dbReference type="ARBA" id="ARBA00012098"/>
    </source>
</evidence>
<dbReference type="CDD" id="cd00438">
    <property type="entry name" value="cupin_RmlC"/>
    <property type="match status" value="1"/>
</dbReference>
<dbReference type="Pfam" id="PF00908">
    <property type="entry name" value="dTDP_sugar_isom"/>
    <property type="match status" value="1"/>
</dbReference>
<evidence type="ECO:0000256" key="4">
    <source>
        <dbReference type="ARBA" id="ARBA00019595"/>
    </source>
</evidence>
<comment type="pathway">
    <text evidence="5">Carbohydrate biosynthesis; dTDP-L-rhamnose biosynthesis.</text>
</comment>
<proteinExistence type="inferred from homology"/>
<evidence type="ECO:0000256" key="5">
    <source>
        <dbReference type="RuleBase" id="RU364069"/>
    </source>
</evidence>
<reference evidence="7" key="1">
    <citation type="journal article" date="2019" name="Int. J. Syst. Evol. Microbiol.">
        <title>The Global Catalogue of Microorganisms (GCM) 10K type strain sequencing project: providing services to taxonomists for standard genome sequencing and annotation.</title>
        <authorList>
            <consortium name="The Broad Institute Genomics Platform"/>
            <consortium name="The Broad Institute Genome Sequencing Center for Infectious Disease"/>
            <person name="Wu L."/>
            <person name="Ma J."/>
        </authorList>
    </citation>
    <scope>NUCLEOTIDE SEQUENCE [LARGE SCALE GENOMIC DNA]</scope>
    <source>
        <strain evidence="7">JCM 15910</strain>
    </source>
</reference>
<dbReference type="PANTHER" id="PTHR21047">
    <property type="entry name" value="DTDP-6-DEOXY-D-GLUCOSE-3,5 EPIMERASE"/>
    <property type="match status" value="1"/>
</dbReference>
<keyword evidence="5" id="KW-0413">Isomerase</keyword>
<dbReference type="NCBIfam" id="TIGR01221">
    <property type="entry name" value="rmlC"/>
    <property type="match status" value="1"/>
</dbReference>
<dbReference type="RefSeq" id="WP_215353273.1">
    <property type="nucleotide sequence ID" value="NZ_BAAAFE010000007.1"/>
</dbReference>
<gene>
    <name evidence="6" type="primary">rfbC</name>
    <name evidence="6" type="ORF">GCM10009115_17450</name>
</gene>
<organism evidence="6 7">
    <name type="scientific">Sphingopyxis soli</name>
    <dbReference type="NCBI Taxonomy" id="592051"/>
    <lineage>
        <taxon>Bacteria</taxon>
        <taxon>Pseudomonadati</taxon>
        <taxon>Pseudomonadota</taxon>
        <taxon>Alphaproteobacteria</taxon>
        <taxon>Sphingomonadales</taxon>
        <taxon>Sphingomonadaceae</taxon>
        <taxon>Sphingopyxis</taxon>
    </lineage>
</organism>
<comment type="caution">
    <text evidence="6">The sequence shown here is derived from an EMBL/GenBank/DDBJ whole genome shotgun (WGS) entry which is preliminary data.</text>
</comment>
<dbReference type="Proteomes" id="UP001500738">
    <property type="component" value="Unassembled WGS sequence"/>
</dbReference>
<name>A0ABP3XI38_9SPHN</name>
<dbReference type="EMBL" id="BAAAFE010000007">
    <property type="protein sequence ID" value="GAA0864136.1"/>
    <property type="molecule type" value="Genomic_DNA"/>
</dbReference>
<comment type="subunit">
    <text evidence="5">Homodimer.</text>
</comment>
<dbReference type="Gene3D" id="2.60.120.10">
    <property type="entry name" value="Jelly Rolls"/>
    <property type="match status" value="1"/>
</dbReference>
<evidence type="ECO:0000256" key="1">
    <source>
        <dbReference type="ARBA" id="ARBA00001298"/>
    </source>
</evidence>
<sequence length="196" mass="21634">MIPILLTPRRFGDDRGWFSETYHEQRFRDLGVAAAFVQDNHSYSKQAGTIRGIHFQRPPHAQAKLVRCVRGRIFDVAVDLRPASPTFGQHVAAELSADNGHQLFVPAGFGHAFMTLVEDCEVVYKVDAYYAPETEGGVRWDDPAIAIDWPVIGGVADVPMLSPKDAVLPLLADAAFDFAYDGTPLAPLQAREKKKS</sequence>
<keyword evidence="7" id="KW-1185">Reference proteome</keyword>
<evidence type="ECO:0000313" key="7">
    <source>
        <dbReference type="Proteomes" id="UP001500738"/>
    </source>
</evidence>
<dbReference type="EC" id="5.1.3.13" evidence="3 5"/>
<evidence type="ECO:0000313" key="6">
    <source>
        <dbReference type="EMBL" id="GAA0864136.1"/>
    </source>
</evidence>
<evidence type="ECO:0000256" key="2">
    <source>
        <dbReference type="ARBA" id="ARBA00001997"/>
    </source>
</evidence>
<dbReference type="PANTHER" id="PTHR21047:SF2">
    <property type="entry name" value="THYMIDINE DIPHOSPHO-4-KETO-RHAMNOSE 3,5-EPIMERASE"/>
    <property type="match status" value="1"/>
</dbReference>